<keyword evidence="2" id="KW-0677">Repeat</keyword>
<evidence type="ECO:0000313" key="4">
    <source>
        <dbReference type="EMBL" id="KAA0706716.1"/>
    </source>
</evidence>
<dbReference type="InterPro" id="IPR015943">
    <property type="entry name" value="WD40/YVTN_repeat-like_dom_sf"/>
</dbReference>
<sequence length="470" mass="52154">METGQSLPVDCLIGVFSLLQHEDLIRVSTVCKEWCHAADTPWLWRRMCLQRWSFCNVSELLSDTGTHSWKGYYLRRFHLEMKMKSGTSCDYTCKSLRGHKGKVIGFAYLAGNNSCSDVWKSVPIVCSASTDGTVKAWDIQEGVNLWSSPVQSPLQNIIVDPVQSVVVTSDSTGIIKTWKGSTGEEVASFESGLSKITLLLFNDKSSAFLMVGSIQGLLVLTCPELSEISRHAIFDSFWANLLLSSPDKKWILATSKENNDLSPKVFYSETLRNPVENEESLCQSLPVTGCFAAVFLPSQNARVAVIHTDGLCSNKTISVFDLTIKETKYIKKPEAQQVASFQLQLCHPSDLILEARGSNNILVVDGNHLKVYTLKGELVANFEDHIQPITALCVDSFRVVTASRDLSLRVLTWRNDKQHGLTLESQYHLLGGSHTRSRGFTNVACDYASIVASVDSVDGKDVLKAYTFDF</sequence>
<reference evidence="4 5" key="1">
    <citation type="journal article" date="2019" name="Mol. Ecol. Resour.">
        <title>Chromosome-level genome assembly of Triplophysa tibetana, a fish adapted to the harsh high-altitude environment of the Tibetan Plateau.</title>
        <authorList>
            <person name="Yang X."/>
            <person name="Liu H."/>
            <person name="Ma Z."/>
            <person name="Zou Y."/>
            <person name="Zou M."/>
            <person name="Mao Y."/>
            <person name="Li X."/>
            <person name="Wang H."/>
            <person name="Chen T."/>
            <person name="Wang W."/>
            <person name="Yang R."/>
        </authorList>
    </citation>
    <scope>NUCLEOTIDE SEQUENCE [LARGE SCALE GENOMIC DNA]</scope>
    <source>
        <strain evidence="4">TTIB1903HZAU</strain>
        <tissue evidence="4">Muscle</tissue>
    </source>
</reference>
<dbReference type="Gene3D" id="1.20.1280.50">
    <property type="match status" value="1"/>
</dbReference>
<dbReference type="InterPro" id="IPR036047">
    <property type="entry name" value="F-box-like_dom_sf"/>
</dbReference>
<proteinExistence type="predicted"/>
<dbReference type="SUPFAM" id="SSF50998">
    <property type="entry name" value="Quinoprotein alcohol dehydrogenase-like"/>
    <property type="match status" value="1"/>
</dbReference>
<dbReference type="InterPro" id="IPR011047">
    <property type="entry name" value="Quinoprotein_ADH-like_sf"/>
</dbReference>
<gene>
    <name evidence="4" type="ORF">E1301_Tti018311</name>
</gene>
<evidence type="ECO:0000256" key="1">
    <source>
        <dbReference type="ARBA" id="ARBA00022574"/>
    </source>
</evidence>
<organism evidence="4 5">
    <name type="scientific">Triplophysa tibetana</name>
    <dbReference type="NCBI Taxonomy" id="1572043"/>
    <lineage>
        <taxon>Eukaryota</taxon>
        <taxon>Metazoa</taxon>
        <taxon>Chordata</taxon>
        <taxon>Craniata</taxon>
        <taxon>Vertebrata</taxon>
        <taxon>Euteleostomi</taxon>
        <taxon>Actinopterygii</taxon>
        <taxon>Neopterygii</taxon>
        <taxon>Teleostei</taxon>
        <taxon>Ostariophysi</taxon>
        <taxon>Cypriniformes</taxon>
        <taxon>Nemacheilidae</taxon>
        <taxon>Triplophysa</taxon>
    </lineage>
</organism>
<feature type="domain" description="F-box" evidence="3">
    <location>
        <begin position="1"/>
        <end position="47"/>
    </location>
</feature>
<dbReference type="Gene3D" id="2.130.10.10">
    <property type="entry name" value="YVTN repeat-like/Quinoprotein amine dehydrogenase"/>
    <property type="match status" value="2"/>
</dbReference>
<dbReference type="OrthoDB" id="63265at2759"/>
<comment type="caution">
    <text evidence="4">The sequence shown here is derived from an EMBL/GenBank/DDBJ whole genome shotgun (WGS) entry which is preliminary data.</text>
</comment>
<dbReference type="SMART" id="SM00320">
    <property type="entry name" value="WD40"/>
    <property type="match status" value="3"/>
</dbReference>
<dbReference type="Pfam" id="PF12937">
    <property type="entry name" value="F-box-like"/>
    <property type="match status" value="1"/>
</dbReference>
<evidence type="ECO:0000256" key="2">
    <source>
        <dbReference type="ARBA" id="ARBA00022737"/>
    </source>
</evidence>
<dbReference type="PANTHER" id="PTHR44436:SF1">
    <property type="entry name" value="F-BOX_WD REPEAT-CONTAINING PROTEIN 2"/>
    <property type="match status" value="1"/>
</dbReference>
<dbReference type="EMBL" id="SOYY01000020">
    <property type="protein sequence ID" value="KAA0706716.1"/>
    <property type="molecule type" value="Genomic_DNA"/>
</dbReference>
<dbReference type="InterPro" id="IPR042627">
    <property type="entry name" value="FBXW2"/>
</dbReference>
<dbReference type="Proteomes" id="UP000324632">
    <property type="component" value="Chromosome 20"/>
</dbReference>
<dbReference type="SUPFAM" id="SSF81383">
    <property type="entry name" value="F-box domain"/>
    <property type="match status" value="1"/>
</dbReference>
<name>A0A5A9NCE2_9TELE</name>
<dbReference type="InterPro" id="IPR001680">
    <property type="entry name" value="WD40_rpt"/>
</dbReference>
<protein>
    <recommendedName>
        <fullName evidence="3">F-box domain-containing protein</fullName>
    </recommendedName>
</protein>
<accession>A0A5A9NCE2</accession>
<dbReference type="PROSITE" id="PS50181">
    <property type="entry name" value="FBOX"/>
    <property type="match status" value="1"/>
</dbReference>
<dbReference type="AlphaFoldDB" id="A0A5A9NCE2"/>
<keyword evidence="1" id="KW-0853">WD repeat</keyword>
<dbReference type="InterPro" id="IPR001810">
    <property type="entry name" value="F-box_dom"/>
</dbReference>
<dbReference type="PANTHER" id="PTHR44436">
    <property type="entry name" value="F-BOX/WD REPEAT-CONTAINING PROTEIN 2"/>
    <property type="match status" value="1"/>
</dbReference>
<keyword evidence="5" id="KW-1185">Reference proteome</keyword>
<evidence type="ECO:0000259" key="3">
    <source>
        <dbReference type="PROSITE" id="PS50181"/>
    </source>
</evidence>
<evidence type="ECO:0000313" key="5">
    <source>
        <dbReference type="Proteomes" id="UP000324632"/>
    </source>
</evidence>